<keyword evidence="8" id="KW-1185">Reference proteome</keyword>
<dbReference type="AlphaFoldDB" id="A0A4P9ZSG6"/>
<dbReference type="SMART" id="SM01077">
    <property type="entry name" value="Cg6151-P"/>
    <property type="match status" value="1"/>
</dbReference>
<evidence type="ECO:0000256" key="6">
    <source>
        <dbReference type="SAM" id="Phobius"/>
    </source>
</evidence>
<feature type="transmembrane region" description="Helical" evidence="6">
    <location>
        <begin position="80"/>
        <end position="98"/>
    </location>
</feature>
<gene>
    <name evidence="7" type="ORF">BJ085DRAFT_33419</name>
</gene>
<feature type="transmembrane region" description="Helical" evidence="6">
    <location>
        <begin position="39"/>
        <end position="59"/>
    </location>
</feature>
<sequence length="145" mass="15771">MGLKQEFMSGKCTVYAQWSALIAMILLIVLGGVTIIQHVIFSILSIVIGVLIIPLELPLCMKICPTSPKFDNFIKIFDNSWFRFGLYLAFAAVMWASLSNNGGVLVLGAIFLTFSAFFYMIAAIKHQERVTSSAIGGTGVSTSPV</sequence>
<dbReference type="PANTHER" id="PTHR13314:SF2">
    <property type="entry name" value="CALCIUM CHANNEL FLOWER HOMOLOG"/>
    <property type="match status" value="1"/>
</dbReference>
<feature type="transmembrane region" description="Helical" evidence="6">
    <location>
        <begin position="104"/>
        <end position="124"/>
    </location>
</feature>
<proteinExistence type="inferred from homology"/>
<evidence type="ECO:0000256" key="4">
    <source>
        <dbReference type="ARBA" id="ARBA00022989"/>
    </source>
</evidence>
<evidence type="ECO:0000313" key="8">
    <source>
        <dbReference type="Proteomes" id="UP000268162"/>
    </source>
</evidence>
<evidence type="ECO:0008006" key="9">
    <source>
        <dbReference type="Google" id="ProtNLM"/>
    </source>
</evidence>
<name>A0A4P9ZSG6_9FUNG</name>
<comment type="similarity">
    <text evidence="2">Belongs to the TVP18 family.</text>
</comment>
<dbReference type="PANTHER" id="PTHR13314">
    <property type="entry name" value="CALCIUM CHANNEL FLOWER HOMOLOG"/>
    <property type="match status" value="1"/>
</dbReference>
<keyword evidence="4 6" id="KW-1133">Transmembrane helix</keyword>
<dbReference type="STRING" id="215637.A0A4P9ZSG6"/>
<comment type="subcellular location">
    <subcellularLocation>
        <location evidence="1">Endomembrane system</location>
        <topology evidence="1">Multi-pass membrane protein</topology>
    </subcellularLocation>
</comment>
<dbReference type="InterPro" id="IPR019365">
    <property type="entry name" value="TVP18/Ca-channel_flower"/>
</dbReference>
<accession>A0A4P9ZSG6</accession>
<feature type="transmembrane region" description="Helical" evidence="6">
    <location>
        <begin position="12"/>
        <end position="33"/>
    </location>
</feature>
<protein>
    <recommendedName>
        <fullName evidence="9">Golgi apparatus membrane protein TVP18</fullName>
    </recommendedName>
</protein>
<keyword evidence="3 6" id="KW-0812">Transmembrane</keyword>
<evidence type="ECO:0000256" key="5">
    <source>
        <dbReference type="ARBA" id="ARBA00023136"/>
    </source>
</evidence>
<reference evidence="8" key="1">
    <citation type="journal article" date="2018" name="Nat. Microbiol.">
        <title>Leveraging single-cell genomics to expand the fungal tree of life.</title>
        <authorList>
            <person name="Ahrendt S.R."/>
            <person name="Quandt C.A."/>
            <person name="Ciobanu D."/>
            <person name="Clum A."/>
            <person name="Salamov A."/>
            <person name="Andreopoulos B."/>
            <person name="Cheng J.F."/>
            <person name="Woyke T."/>
            <person name="Pelin A."/>
            <person name="Henrissat B."/>
            <person name="Reynolds N.K."/>
            <person name="Benny G.L."/>
            <person name="Smith M.E."/>
            <person name="James T.Y."/>
            <person name="Grigoriev I.V."/>
        </authorList>
    </citation>
    <scope>NUCLEOTIDE SEQUENCE [LARGE SCALE GENOMIC DNA]</scope>
    <source>
        <strain evidence="8">RSA 468</strain>
    </source>
</reference>
<keyword evidence="5 6" id="KW-0472">Membrane</keyword>
<dbReference type="GO" id="GO:0016192">
    <property type="term" value="P:vesicle-mediated transport"/>
    <property type="evidence" value="ECO:0007669"/>
    <property type="project" value="TreeGrafter"/>
</dbReference>
<evidence type="ECO:0000256" key="2">
    <source>
        <dbReference type="ARBA" id="ARBA00005738"/>
    </source>
</evidence>
<evidence type="ECO:0000256" key="3">
    <source>
        <dbReference type="ARBA" id="ARBA00022692"/>
    </source>
</evidence>
<evidence type="ECO:0000256" key="1">
    <source>
        <dbReference type="ARBA" id="ARBA00004127"/>
    </source>
</evidence>
<dbReference type="Proteomes" id="UP000268162">
    <property type="component" value="Unassembled WGS sequence"/>
</dbReference>
<dbReference type="EMBL" id="ML002712">
    <property type="protein sequence ID" value="RKP36138.1"/>
    <property type="molecule type" value="Genomic_DNA"/>
</dbReference>
<dbReference type="GO" id="GO:0012505">
    <property type="term" value="C:endomembrane system"/>
    <property type="evidence" value="ECO:0007669"/>
    <property type="project" value="UniProtKB-SubCell"/>
</dbReference>
<dbReference type="GO" id="GO:0016020">
    <property type="term" value="C:membrane"/>
    <property type="evidence" value="ECO:0007669"/>
    <property type="project" value="InterPro"/>
</dbReference>
<dbReference type="Pfam" id="PF10233">
    <property type="entry name" value="Cg6151-P"/>
    <property type="match status" value="1"/>
</dbReference>
<evidence type="ECO:0000313" key="7">
    <source>
        <dbReference type="EMBL" id="RKP36138.1"/>
    </source>
</evidence>
<organism evidence="7 8">
    <name type="scientific">Dimargaris cristalligena</name>
    <dbReference type="NCBI Taxonomy" id="215637"/>
    <lineage>
        <taxon>Eukaryota</taxon>
        <taxon>Fungi</taxon>
        <taxon>Fungi incertae sedis</taxon>
        <taxon>Zoopagomycota</taxon>
        <taxon>Kickxellomycotina</taxon>
        <taxon>Dimargaritomycetes</taxon>
        <taxon>Dimargaritales</taxon>
        <taxon>Dimargaritaceae</taxon>
        <taxon>Dimargaris</taxon>
    </lineage>
</organism>